<dbReference type="InterPro" id="IPR000700">
    <property type="entry name" value="PAS-assoc_C"/>
</dbReference>
<dbReference type="PROSITE" id="PS50883">
    <property type="entry name" value="EAL"/>
    <property type="match status" value="1"/>
</dbReference>
<dbReference type="GO" id="GO:0007165">
    <property type="term" value="P:signal transduction"/>
    <property type="evidence" value="ECO:0007669"/>
    <property type="project" value="UniProtKB-ARBA"/>
</dbReference>
<protein>
    <submittedName>
        <fullName evidence="12">Diguanylate cyclase/phosphodiesterase with PAS/PAC sensor(S)</fullName>
    </submittedName>
</protein>
<dbReference type="Gene3D" id="3.20.20.450">
    <property type="entry name" value="EAL domain"/>
    <property type="match status" value="1"/>
</dbReference>
<comment type="subcellular location">
    <subcellularLocation>
        <location evidence="1">Membrane</location>
    </subcellularLocation>
</comment>
<dbReference type="RefSeq" id="WP_052473535.1">
    <property type="nucleotide sequence ID" value="NZ_AP012547.1"/>
</dbReference>
<dbReference type="InterPro" id="IPR035919">
    <property type="entry name" value="EAL_sf"/>
</dbReference>
<dbReference type="SMART" id="SM00086">
    <property type="entry name" value="PAC"/>
    <property type="match status" value="2"/>
</dbReference>
<dbReference type="CDD" id="cd01948">
    <property type="entry name" value="EAL"/>
    <property type="match status" value="1"/>
</dbReference>
<dbReference type="NCBIfam" id="TIGR00254">
    <property type="entry name" value="GGDEF"/>
    <property type="match status" value="1"/>
</dbReference>
<dbReference type="FunFam" id="3.20.20.450:FF:000001">
    <property type="entry name" value="Cyclic di-GMP phosphodiesterase yahA"/>
    <property type="match status" value="1"/>
</dbReference>
<dbReference type="PANTHER" id="PTHR44757:SF2">
    <property type="entry name" value="BIOFILM ARCHITECTURE MAINTENANCE PROTEIN MBAA"/>
    <property type="match status" value="1"/>
</dbReference>
<keyword evidence="13" id="KW-1185">Reference proteome</keyword>
<dbReference type="CDD" id="cd01949">
    <property type="entry name" value="GGDEF"/>
    <property type="match status" value="1"/>
</dbReference>
<dbReference type="InterPro" id="IPR042240">
    <property type="entry name" value="CHASE_sf"/>
</dbReference>
<reference evidence="12 13" key="1">
    <citation type="journal article" date="2014" name="Syst. Appl. Microbiol.">
        <title>Complete genomes of freshwater sulfur oxidizers Sulfuricella denitrificans skB26 and Sulfuritalea hydrogenivorans sk43H: genetic insights into the sulfur oxidation pathway of betaproteobacteria.</title>
        <authorList>
            <person name="Watanabe T."/>
            <person name="Kojima H."/>
            <person name="Fukui M."/>
        </authorList>
    </citation>
    <scope>NUCLEOTIDE SEQUENCE [LARGE SCALE GENOMIC DNA]</scope>
    <source>
        <strain evidence="12">DSM22779</strain>
    </source>
</reference>
<dbReference type="Pfam" id="PF08448">
    <property type="entry name" value="PAS_4"/>
    <property type="match status" value="1"/>
</dbReference>
<evidence type="ECO:0000256" key="1">
    <source>
        <dbReference type="ARBA" id="ARBA00004370"/>
    </source>
</evidence>
<feature type="domain" description="PAC" evidence="8">
    <location>
        <begin position="674"/>
        <end position="726"/>
    </location>
</feature>
<keyword evidence="3 6" id="KW-1133">Transmembrane helix</keyword>
<evidence type="ECO:0000256" key="6">
    <source>
        <dbReference type="SAM" id="Phobius"/>
    </source>
</evidence>
<dbReference type="SUPFAM" id="SSF141868">
    <property type="entry name" value="EAL domain-like"/>
    <property type="match status" value="1"/>
</dbReference>
<dbReference type="InterPro" id="IPR052155">
    <property type="entry name" value="Biofilm_reg_signaling"/>
</dbReference>
<dbReference type="InterPro" id="IPR000014">
    <property type="entry name" value="PAS"/>
</dbReference>
<dbReference type="SUPFAM" id="SSF55785">
    <property type="entry name" value="PYP-like sensor domain (PAS domain)"/>
    <property type="match status" value="3"/>
</dbReference>
<dbReference type="NCBIfam" id="TIGR00229">
    <property type="entry name" value="sensory_box"/>
    <property type="match status" value="3"/>
</dbReference>
<dbReference type="PROSITE" id="PS50839">
    <property type="entry name" value="CHASE"/>
    <property type="match status" value="1"/>
</dbReference>
<dbReference type="SUPFAM" id="SSF55073">
    <property type="entry name" value="Nucleotide cyclase"/>
    <property type="match status" value="1"/>
</dbReference>
<accession>W0SFA1</accession>
<dbReference type="KEGG" id="shd:SUTH_02144"/>
<feature type="domain" description="PAS" evidence="7">
    <location>
        <begin position="351"/>
        <end position="428"/>
    </location>
</feature>
<dbReference type="GO" id="GO:0016020">
    <property type="term" value="C:membrane"/>
    <property type="evidence" value="ECO:0007669"/>
    <property type="project" value="UniProtKB-SubCell"/>
</dbReference>
<dbReference type="SMART" id="SM00267">
    <property type="entry name" value="GGDEF"/>
    <property type="match status" value="1"/>
</dbReference>
<dbReference type="InterPro" id="IPR043128">
    <property type="entry name" value="Rev_trsase/Diguanyl_cyclase"/>
</dbReference>
<dbReference type="InterPro" id="IPR000160">
    <property type="entry name" value="GGDEF_dom"/>
</dbReference>
<dbReference type="Gene3D" id="3.30.450.20">
    <property type="entry name" value="PAS domain"/>
    <property type="match status" value="3"/>
</dbReference>
<evidence type="ECO:0000256" key="5">
    <source>
        <dbReference type="ARBA" id="ARBA00051114"/>
    </source>
</evidence>
<evidence type="ECO:0000259" key="9">
    <source>
        <dbReference type="PROSITE" id="PS50839"/>
    </source>
</evidence>
<dbReference type="Gene3D" id="3.30.70.270">
    <property type="match status" value="1"/>
</dbReference>
<evidence type="ECO:0000256" key="2">
    <source>
        <dbReference type="ARBA" id="ARBA00022692"/>
    </source>
</evidence>
<evidence type="ECO:0000259" key="11">
    <source>
        <dbReference type="PROSITE" id="PS50887"/>
    </source>
</evidence>
<dbReference type="InterPro" id="IPR035965">
    <property type="entry name" value="PAS-like_dom_sf"/>
</dbReference>
<dbReference type="OrthoDB" id="9813903at2"/>
<dbReference type="Gene3D" id="3.30.450.350">
    <property type="entry name" value="CHASE domain"/>
    <property type="match status" value="1"/>
</dbReference>
<feature type="transmembrane region" description="Helical" evidence="6">
    <location>
        <begin position="20"/>
        <end position="40"/>
    </location>
</feature>
<evidence type="ECO:0000259" key="8">
    <source>
        <dbReference type="PROSITE" id="PS50113"/>
    </source>
</evidence>
<comment type="catalytic activity">
    <reaction evidence="5">
        <text>3',3'-c-di-GMP + H2O = 5'-phosphoguanylyl(3'-&gt;5')guanosine + H(+)</text>
        <dbReference type="Rhea" id="RHEA:24902"/>
        <dbReference type="ChEBI" id="CHEBI:15377"/>
        <dbReference type="ChEBI" id="CHEBI:15378"/>
        <dbReference type="ChEBI" id="CHEBI:58754"/>
        <dbReference type="ChEBI" id="CHEBI:58805"/>
        <dbReference type="EC" id="3.1.4.52"/>
    </reaction>
    <physiologicalReaction direction="left-to-right" evidence="5">
        <dbReference type="Rhea" id="RHEA:24903"/>
    </physiologicalReaction>
</comment>
<feature type="domain" description="EAL" evidence="10">
    <location>
        <begin position="913"/>
        <end position="1167"/>
    </location>
</feature>
<dbReference type="SMART" id="SM00091">
    <property type="entry name" value="PAS"/>
    <property type="match status" value="3"/>
</dbReference>
<keyword evidence="2 6" id="KW-0812">Transmembrane</keyword>
<sequence>MPTAQPADVINSATPSRFGLWPAWIALVCSLALTVVAWRYTQQDLDRRMRAEFDAGVSQMRADIDAGIAGYMRTLRGAAALFAASDKVTREDWHGYVAGLRLETDYPAMQALIFARAVTGEELGALVREVRKSGIADYAVRPPGRRERHVVSVYAEPYVGLNVQALGRDIFQDPARREALERARNATQPVITGKVRLQMDAQHPVPSFVMMLPVPSRSGGEVYGYVLSPFRMPALIADLMKRSPRDVSLSIHDGVDPRPENLFYRSDTKERPSAAKFVHSETLVVGGRPWTLSYASMPELEVRGDMGRSTQVLAGGLLTSLLLFAIAWSLATTRDRAVRLAHEMTGSLRESEARFRTLVEQAPDAIVVHDVDLGCFVDANAQAEKLFGCSREELLKAGPERFYPPEQFNGKTAAQSVREMLDRALAGEQVSIERTVCNAQGKTMRCEVRLIRLPSADRRLIRGSFLDITERLLAEDVRRRAEQRDVIIFHTSPIAIAITSIADARFVEVNEAFARMQGRSREEMVGRTSIETGYWPSAEARMRWFEALQREGELHEYEVVFRDAAGVQRNILMSSSFIEFAGEPCTVNFMNDITERRMAEQSQRIAAITFESQEGMMITDAQKVMLRVNHAFSEITGYSSEEAVGRTPRLLSSGRHEAAFYDAMWESVEKNGTWRGEIWNRRKDGEIYPEWLSVTAVKASDGTITHYVGTFSDITLRKAAEDEIRNLAFYDPLTQLPNRRLMLDRLRQALTSSARHGRHGALMLFDLDDFKTLNDTLGHDVGDQFLVEVGRRMESCIREGDTVARLGGDEFVVILEDLDAETLAAMQAESIAVKIQAALSRPYVLDLSLAGVERDTRSYHCTSSIGITLFRDQSVSVEELMKRADTAMYQAKAAGRNTMRFYDPAMQAVVAVRAEMNADMRNAVREGQFLLHYQPQVDGAGRVTGAEALVRWRHPRRGLVAPGEFIPLAEDNGLILPLGRWVLKAACNQLLEWAQRAEMAHLTVAVNVSSRQFRQRDFVEDVLSVIQETGANPHKLKLELTESLLLHDMEDIIAKMTALKAEGVSFSLDDFGTGYSSLSYLKRLPLGQLKIDQSFVRDVLTDSNDAAIARTIIALAKSLGMKVIAEGVETEGQREFLASEGCHAYQGYLFGRPGTAEALQESALQIIV</sequence>
<dbReference type="InterPro" id="IPR013656">
    <property type="entry name" value="PAS_4"/>
</dbReference>
<evidence type="ECO:0000259" key="10">
    <source>
        <dbReference type="PROSITE" id="PS50883"/>
    </source>
</evidence>
<keyword evidence="4 6" id="KW-0472">Membrane</keyword>
<dbReference type="Pfam" id="PF03924">
    <property type="entry name" value="CHASE"/>
    <property type="match status" value="1"/>
</dbReference>
<dbReference type="Pfam" id="PF13426">
    <property type="entry name" value="PAS_9"/>
    <property type="match status" value="2"/>
</dbReference>
<dbReference type="PROSITE" id="PS50887">
    <property type="entry name" value="GGDEF"/>
    <property type="match status" value="1"/>
</dbReference>
<dbReference type="InterPro" id="IPR001610">
    <property type="entry name" value="PAC"/>
</dbReference>
<feature type="domain" description="GGDEF" evidence="11">
    <location>
        <begin position="758"/>
        <end position="904"/>
    </location>
</feature>
<dbReference type="STRING" id="1223802.SUTH_02144"/>
<feature type="domain" description="CHASE" evidence="9">
    <location>
        <begin position="154"/>
        <end position="293"/>
    </location>
</feature>
<dbReference type="Pfam" id="PF00563">
    <property type="entry name" value="EAL"/>
    <property type="match status" value="1"/>
</dbReference>
<dbReference type="SMART" id="SM00052">
    <property type="entry name" value="EAL"/>
    <property type="match status" value="1"/>
</dbReference>
<dbReference type="PROSITE" id="PS50113">
    <property type="entry name" value="PAC"/>
    <property type="match status" value="1"/>
</dbReference>
<dbReference type="Proteomes" id="UP000031637">
    <property type="component" value="Chromosome"/>
</dbReference>
<proteinExistence type="predicted"/>
<dbReference type="InterPro" id="IPR006189">
    <property type="entry name" value="CHASE_dom"/>
</dbReference>
<dbReference type="InterPro" id="IPR029787">
    <property type="entry name" value="Nucleotide_cyclase"/>
</dbReference>
<evidence type="ECO:0000313" key="13">
    <source>
        <dbReference type="Proteomes" id="UP000031637"/>
    </source>
</evidence>
<evidence type="ECO:0000259" key="7">
    <source>
        <dbReference type="PROSITE" id="PS50112"/>
    </source>
</evidence>
<evidence type="ECO:0000256" key="4">
    <source>
        <dbReference type="ARBA" id="ARBA00023136"/>
    </source>
</evidence>
<dbReference type="PANTHER" id="PTHR44757">
    <property type="entry name" value="DIGUANYLATE CYCLASE DGCP"/>
    <property type="match status" value="1"/>
</dbReference>
<dbReference type="CDD" id="cd00130">
    <property type="entry name" value="PAS"/>
    <property type="match status" value="3"/>
</dbReference>
<dbReference type="EMBL" id="AP012547">
    <property type="protein sequence ID" value="BAO29934.1"/>
    <property type="molecule type" value="Genomic_DNA"/>
</dbReference>
<dbReference type="InterPro" id="IPR001633">
    <property type="entry name" value="EAL_dom"/>
</dbReference>
<feature type="domain" description="PAS" evidence="7">
    <location>
        <begin position="601"/>
        <end position="647"/>
    </location>
</feature>
<dbReference type="HOGENOM" id="CLU_000445_70_59_4"/>
<feature type="transmembrane region" description="Helical" evidence="6">
    <location>
        <begin position="312"/>
        <end position="331"/>
    </location>
</feature>
<evidence type="ECO:0000313" key="12">
    <source>
        <dbReference type="EMBL" id="BAO29934.1"/>
    </source>
</evidence>
<dbReference type="SMART" id="SM01079">
    <property type="entry name" value="CHASE"/>
    <property type="match status" value="1"/>
</dbReference>
<name>W0SFA1_9PROT</name>
<organism evidence="12 13">
    <name type="scientific">Sulfuritalea hydrogenivorans sk43H</name>
    <dbReference type="NCBI Taxonomy" id="1223802"/>
    <lineage>
        <taxon>Bacteria</taxon>
        <taxon>Pseudomonadati</taxon>
        <taxon>Pseudomonadota</taxon>
        <taxon>Betaproteobacteria</taxon>
        <taxon>Nitrosomonadales</taxon>
        <taxon>Sterolibacteriaceae</taxon>
        <taxon>Sulfuritalea</taxon>
    </lineage>
</organism>
<dbReference type="Pfam" id="PF00990">
    <property type="entry name" value="GGDEF"/>
    <property type="match status" value="1"/>
</dbReference>
<dbReference type="GO" id="GO:0071111">
    <property type="term" value="F:cyclic-guanylate-specific phosphodiesterase activity"/>
    <property type="evidence" value="ECO:0007669"/>
    <property type="project" value="UniProtKB-EC"/>
</dbReference>
<gene>
    <name evidence="12" type="ORF">SUTH_02144</name>
</gene>
<dbReference type="PROSITE" id="PS50112">
    <property type="entry name" value="PAS"/>
    <property type="match status" value="3"/>
</dbReference>
<evidence type="ECO:0000256" key="3">
    <source>
        <dbReference type="ARBA" id="ARBA00022989"/>
    </source>
</evidence>
<dbReference type="FunFam" id="3.30.70.270:FF:000001">
    <property type="entry name" value="Diguanylate cyclase domain protein"/>
    <property type="match status" value="1"/>
</dbReference>
<dbReference type="GO" id="GO:0071732">
    <property type="term" value="P:cellular response to nitric oxide"/>
    <property type="evidence" value="ECO:0007669"/>
    <property type="project" value="UniProtKB-ARBA"/>
</dbReference>
<feature type="domain" description="PAS" evidence="7">
    <location>
        <begin position="502"/>
        <end position="530"/>
    </location>
</feature>
<dbReference type="AlphaFoldDB" id="W0SFA1"/>